<name>A0AAD9GWJ6_9STRA</name>
<dbReference type="InterPro" id="IPR001245">
    <property type="entry name" value="Ser-Thr/Tyr_kinase_cat_dom"/>
</dbReference>
<dbReference type="Pfam" id="PF12323">
    <property type="entry name" value="HTH_OrfB_IS605"/>
    <property type="match status" value="1"/>
</dbReference>
<dbReference type="EMBL" id="JASMQC010000003">
    <property type="protein sequence ID" value="KAK1946315.1"/>
    <property type="molecule type" value="Genomic_DNA"/>
</dbReference>
<keyword evidence="5" id="KW-1185">Reference proteome</keyword>
<feature type="domain" description="Transposase putative helix-turn-helix" evidence="3">
    <location>
        <begin position="283"/>
        <end position="312"/>
    </location>
</feature>
<evidence type="ECO:0000313" key="4">
    <source>
        <dbReference type="EMBL" id="KAK1946315.1"/>
    </source>
</evidence>
<evidence type="ECO:0000313" key="5">
    <source>
        <dbReference type="Proteomes" id="UP001259832"/>
    </source>
</evidence>
<evidence type="ECO:0000259" key="3">
    <source>
        <dbReference type="Pfam" id="PF12323"/>
    </source>
</evidence>
<dbReference type="PANTHER" id="PTHR36172:SF1">
    <property type="entry name" value="RESOLVASE-RELATED"/>
    <property type="match status" value="1"/>
</dbReference>
<reference evidence="4" key="1">
    <citation type="submission" date="2023-08" db="EMBL/GenBank/DDBJ databases">
        <title>Reference Genome Resource for the Citrus Pathogen Phytophthora citrophthora.</title>
        <authorList>
            <person name="Moller H."/>
            <person name="Coetzee B."/>
            <person name="Rose L.J."/>
            <person name="Van Niekerk J.M."/>
        </authorList>
    </citation>
    <scope>NUCLEOTIDE SEQUENCE</scope>
    <source>
        <strain evidence="4">STE-U-9442</strain>
    </source>
</reference>
<dbReference type="InterPro" id="IPR011009">
    <property type="entry name" value="Kinase-like_dom_sf"/>
</dbReference>
<dbReference type="InterPro" id="IPR021027">
    <property type="entry name" value="Transposase_put_HTH"/>
</dbReference>
<dbReference type="SUPFAM" id="SSF56112">
    <property type="entry name" value="Protein kinase-like (PK-like)"/>
    <property type="match status" value="1"/>
</dbReference>
<sequence>MGSPPSSACHRPPDEACPACSPPDKESQALTRRPRPKDLRRQIRDIMQQVRVLIFVHVSDAKLCLAVRMRVILWWRTIGWLASHQCATTSAGDLENTLDALKVYTQEYKKDETDPEARALQIREMNCRVGELLGRVVAHVLLGHVREVRPLFAKVPADRIDRLDDYFDSQRLNVLLPAEDILEPKPWFAFLKQRNTDQQTQSSLALEYFDNTARWPCDREKHESKRVTFESKPQMAAEISGYTATINVLKCNATDHADDIEAASAIRGELKAQDKLLTTCMRKYRLFPTTKQRQQLIRYMGTCRWTYNQAVAHFRATNVSKAATLRDLYVTQVSNKQRMYPEGMEPPPQWVFETPKSFRFNALRKFESGVKSAFSNLSTGNIKKFKVRFKSRKTDGRYFTFCEDASLATIQHRRGQRALLSISKLKGIPIRCDLGLVITNEIQITNTNGFWYAVIPQAGSKWKCPSRRPWNERASRRVSIQDHRCPNLDGAHKKNFRGHRSGRQWRVFARAKRAFHCATAKLKNAVKEMHYQTAANLTKTYDVIILPVFSSKDMVKRSTARNHTSNRLLLGLKHFQFRQILKAKCELMGKSLVICSEIYTSQTYSTSNSEAEMSFIAPIVITLRGEMSTLHSTFSGLSALGRYRRINNEQNSLNTTEVLEGKRYSEQADIYSFGVVLSELDTGKAPYCDAVTEHGGMPKPFYILQDVMAGRLRPTFSQDCPLRIKSLGLACLALDATRRPTAEKLVQMLLQQD</sequence>
<dbReference type="PANTHER" id="PTHR36172">
    <property type="match status" value="1"/>
</dbReference>
<dbReference type="Gene3D" id="1.10.510.10">
    <property type="entry name" value="Transferase(Phosphotransferase) domain 1"/>
    <property type="match status" value="1"/>
</dbReference>
<evidence type="ECO:0000256" key="1">
    <source>
        <dbReference type="SAM" id="MobiDB-lite"/>
    </source>
</evidence>
<gene>
    <name evidence="4" type="ORF">P3T76_001868</name>
</gene>
<protein>
    <submittedName>
        <fullName evidence="4">Transposase</fullName>
    </submittedName>
</protein>
<evidence type="ECO:0000259" key="2">
    <source>
        <dbReference type="Pfam" id="PF07714"/>
    </source>
</evidence>
<dbReference type="Proteomes" id="UP001259832">
    <property type="component" value="Unassembled WGS sequence"/>
</dbReference>
<dbReference type="InterPro" id="IPR051491">
    <property type="entry name" value="Recombinase/Transposase-rel"/>
</dbReference>
<accession>A0AAD9GWJ6</accession>
<dbReference type="Pfam" id="PF07714">
    <property type="entry name" value="PK_Tyr_Ser-Thr"/>
    <property type="match status" value="1"/>
</dbReference>
<feature type="region of interest" description="Disordered" evidence="1">
    <location>
        <begin position="1"/>
        <end position="37"/>
    </location>
</feature>
<dbReference type="GO" id="GO:0004672">
    <property type="term" value="F:protein kinase activity"/>
    <property type="evidence" value="ECO:0007669"/>
    <property type="project" value="InterPro"/>
</dbReference>
<dbReference type="AlphaFoldDB" id="A0AAD9GWJ6"/>
<feature type="domain" description="Serine-threonine/tyrosine-protein kinase catalytic" evidence="2">
    <location>
        <begin position="656"/>
        <end position="749"/>
    </location>
</feature>
<proteinExistence type="predicted"/>
<organism evidence="4 5">
    <name type="scientific">Phytophthora citrophthora</name>
    <dbReference type="NCBI Taxonomy" id="4793"/>
    <lineage>
        <taxon>Eukaryota</taxon>
        <taxon>Sar</taxon>
        <taxon>Stramenopiles</taxon>
        <taxon>Oomycota</taxon>
        <taxon>Peronosporomycetes</taxon>
        <taxon>Peronosporales</taxon>
        <taxon>Peronosporaceae</taxon>
        <taxon>Phytophthora</taxon>
    </lineage>
</organism>
<comment type="caution">
    <text evidence="4">The sequence shown here is derived from an EMBL/GenBank/DDBJ whole genome shotgun (WGS) entry which is preliminary data.</text>
</comment>